<feature type="coiled-coil region" evidence="2">
    <location>
        <begin position="233"/>
        <end position="267"/>
    </location>
</feature>
<dbReference type="Gene3D" id="3.10.560.10">
    <property type="entry name" value="Outer membrane lipoprotein wza domain like"/>
    <property type="match status" value="1"/>
</dbReference>
<dbReference type="AlphaFoldDB" id="A0A512HN49"/>
<protein>
    <submittedName>
        <fullName evidence="6">Exopolysaccharide biosynthesis protein</fullName>
    </submittedName>
</protein>
<evidence type="ECO:0000313" key="6">
    <source>
        <dbReference type="EMBL" id="GEO86876.1"/>
    </source>
</evidence>
<dbReference type="InterPro" id="IPR049712">
    <property type="entry name" value="Poly_export"/>
</dbReference>
<dbReference type="InterPro" id="IPR058781">
    <property type="entry name" value="HH_AprE-like"/>
</dbReference>
<evidence type="ECO:0000256" key="2">
    <source>
        <dbReference type="SAM" id="Coils"/>
    </source>
</evidence>
<dbReference type="RefSeq" id="WP_235916769.1">
    <property type="nucleotide sequence ID" value="NZ_BJZP01000025.1"/>
</dbReference>
<reference evidence="6 7" key="1">
    <citation type="submission" date="2019-07" db="EMBL/GenBank/DDBJ databases">
        <title>Whole genome shotgun sequence of Rhizobium naphthalenivorans NBRC 107585.</title>
        <authorList>
            <person name="Hosoyama A."/>
            <person name="Uohara A."/>
            <person name="Ohji S."/>
            <person name="Ichikawa N."/>
        </authorList>
    </citation>
    <scope>NUCLEOTIDE SEQUENCE [LARGE SCALE GENOMIC DNA]</scope>
    <source>
        <strain evidence="6 7">NBRC 107585</strain>
    </source>
</reference>
<proteinExistence type="predicted"/>
<dbReference type="GO" id="GO:0015159">
    <property type="term" value="F:polysaccharide transmembrane transporter activity"/>
    <property type="evidence" value="ECO:0007669"/>
    <property type="project" value="InterPro"/>
</dbReference>
<feature type="signal peptide" evidence="3">
    <location>
        <begin position="1"/>
        <end position="26"/>
    </location>
</feature>
<sequence>MRAVRCALGVLLAGLLALGGPAPAGADDSYLLRPQTRLKVMILEWIAATGEYKEWSALDGEYLVSPAGTISIPLLGEIVVANDTTRSVGDRIAALLKEKTGLATPPTATVEVVKYPAIYVTGVVERPGELEFRPALTVMQAVAMAGGRQRGTNPLGYSELEQIRYVGELSRGELQLKQLMARRARLVAEAGGASAVEMPPELSTQAADTATQQIAQRELSLFAARAEALTRQLDSLDELKVLLGNEIKVLEEKTAVQDRQIEIAQKELSNISSLVDRGTLAKSRETTLERVVADLSSNKLDLVVATMRARQKVSETQRDAVTLQGQYRTEAARDLQLVEAEIGDTKLKRNTALQLLEASGASLSQDRALKSLELQPVEYWLTREGDLRSPFKVQQTAVLEPGDVLSVRYDIPAGIAGLLQVSVNSEPPR</sequence>
<evidence type="ECO:0000259" key="4">
    <source>
        <dbReference type="Pfam" id="PF02563"/>
    </source>
</evidence>
<dbReference type="Gene3D" id="3.30.1950.10">
    <property type="entry name" value="wza like domain"/>
    <property type="match status" value="1"/>
</dbReference>
<dbReference type="Proteomes" id="UP000321717">
    <property type="component" value="Unassembled WGS sequence"/>
</dbReference>
<name>A0A512HN49_9HYPH</name>
<accession>A0A512HN49</accession>
<organism evidence="6 7">
    <name type="scientific">Ciceribacter naphthalenivorans</name>
    <dbReference type="NCBI Taxonomy" id="1118451"/>
    <lineage>
        <taxon>Bacteria</taxon>
        <taxon>Pseudomonadati</taxon>
        <taxon>Pseudomonadota</taxon>
        <taxon>Alphaproteobacteria</taxon>
        <taxon>Hyphomicrobiales</taxon>
        <taxon>Rhizobiaceae</taxon>
        <taxon>Ciceribacter</taxon>
    </lineage>
</organism>
<gene>
    <name evidence="6" type="ORF">RNA01_38080</name>
</gene>
<feature type="domain" description="AprE-like long alpha-helical hairpin" evidence="5">
    <location>
        <begin position="169"/>
        <end position="352"/>
    </location>
</feature>
<feature type="chain" id="PRO_5021768564" evidence="3">
    <location>
        <begin position="27"/>
        <end position="429"/>
    </location>
</feature>
<evidence type="ECO:0000259" key="5">
    <source>
        <dbReference type="Pfam" id="PF25994"/>
    </source>
</evidence>
<evidence type="ECO:0000256" key="1">
    <source>
        <dbReference type="ARBA" id="ARBA00022729"/>
    </source>
</evidence>
<evidence type="ECO:0000256" key="3">
    <source>
        <dbReference type="SAM" id="SignalP"/>
    </source>
</evidence>
<feature type="domain" description="Polysaccharide export protein N-terminal" evidence="4">
    <location>
        <begin position="26"/>
        <end position="112"/>
    </location>
</feature>
<dbReference type="Pfam" id="PF25994">
    <property type="entry name" value="HH_AprE"/>
    <property type="match status" value="1"/>
</dbReference>
<dbReference type="PANTHER" id="PTHR33619:SF3">
    <property type="entry name" value="POLYSACCHARIDE EXPORT PROTEIN GFCE-RELATED"/>
    <property type="match status" value="1"/>
</dbReference>
<comment type="caution">
    <text evidence="6">The sequence shown here is derived from an EMBL/GenBank/DDBJ whole genome shotgun (WGS) entry which is preliminary data.</text>
</comment>
<dbReference type="Pfam" id="PF02563">
    <property type="entry name" value="Poly_export"/>
    <property type="match status" value="1"/>
</dbReference>
<evidence type="ECO:0000313" key="7">
    <source>
        <dbReference type="Proteomes" id="UP000321717"/>
    </source>
</evidence>
<keyword evidence="7" id="KW-1185">Reference proteome</keyword>
<dbReference type="EMBL" id="BJZP01000025">
    <property type="protein sequence ID" value="GEO86876.1"/>
    <property type="molecule type" value="Genomic_DNA"/>
</dbReference>
<keyword evidence="1 3" id="KW-0732">Signal</keyword>
<keyword evidence="2" id="KW-0175">Coiled coil</keyword>
<dbReference type="InterPro" id="IPR003715">
    <property type="entry name" value="Poly_export_N"/>
</dbReference>
<dbReference type="PANTHER" id="PTHR33619">
    <property type="entry name" value="POLYSACCHARIDE EXPORT PROTEIN GFCE-RELATED"/>
    <property type="match status" value="1"/>
</dbReference>